<dbReference type="SMART" id="SM00855">
    <property type="entry name" value="PGAM"/>
    <property type="match status" value="1"/>
</dbReference>
<comment type="caution">
    <text evidence="1">The sequence shown here is derived from an EMBL/GenBank/DDBJ whole genome shotgun (WGS) entry which is preliminary data.</text>
</comment>
<proteinExistence type="predicted"/>
<reference evidence="1 2" key="1">
    <citation type="submission" date="2017-07" db="EMBL/GenBank/DDBJ databases">
        <title>Draft Genome Sequences of Select Purple Nonsulfur Bacteria.</title>
        <authorList>
            <person name="Lasarre B."/>
            <person name="Mckinlay J.B."/>
        </authorList>
    </citation>
    <scope>NUCLEOTIDE SEQUENCE [LARGE SCALE GENOMIC DNA]</scope>
    <source>
        <strain evidence="1 2">DSM 11907</strain>
    </source>
</reference>
<organism evidence="1 2">
    <name type="scientific">Rhodoplanes elegans</name>
    <dbReference type="NCBI Taxonomy" id="29408"/>
    <lineage>
        <taxon>Bacteria</taxon>
        <taxon>Pseudomonadati</taxon>
        <taxon>Pseudomonadota</taxon>
        <taxon>Alphaproteobacteria</taxon>
        <taxon>Hyphomicrobiales</taxon>
        <taxon>Nitrobacteraceae</taxon>
        <taxon>Rhodoplanes</taxon>
    </lineage>
</organism>
<evidence type="ECO:0000313" key="2">
    <source>
        <dbReference type="Proteomes" id="UP000248863"/>
    </source>
</evidence>
<dbReference type="PANTHER" id="PTHR47623">
    <property type="entry name" value="OS09G0287300 PROTEIN"/>
    <property type="match status" value="1"/>
</dbReference>
<dbReference type="Proteomes" id="UP000248863">
    <property type="component" value="Unassembled WGS sequence"/>
</dbReference>
<dbReference type="SUPFAM" id="SSF53254">
    <property type="entry name" value="Phosphoglycerate mutase-like"/>
    <property type="match status" value="1"/>
</dbReference>
<dbReference type="RefSeq" id="WP_111360154.1">
    <property type="nucleotide sequence ID" value="NZ_NHSK01000255.1"/>
</dbReference>
<dbReference type="InterPro" id="IPR029033">
    <property type="entry name" value="His_PPase_superfam"/>
</dbReference>
<keyword evidence="2" id="KW-1185">Reference proteome</keyword>
<dbReference type="InterPro" id="IPR013078">
    <property type="entry name" value="His_Pase_superF_clade-1"/>
</dbReference>
<dbReference type="EMBL" id="NPEU01000586">
    <property type="protein sequence ID" value="RAI30673.1"/>
    <property type="molecule type" value="Genomic_DNA"/>
</dbReference>
<sequence length="175" mass="19133">MRRLILLRHTKADPAAAGISDHARPLNVRGAAAADLIGAYMARHHLIPDAVVCSTAQRTRDTWAHVAHQLGDPPAATFERRVYEAPAERLLATVRPVPDEAHAVLMVGHNPGLQELATALIATGDVEERERLREKLPTGGLIVIDFAVDAWTDVHPRSGRLDRFVTPKSLEDDTV</sequence>
<dbReference type="AlphaFoldDB" id="A0A327JYN5"/>
<dbReference type="PANTHER" id="PTHR47623:SF1">
    <property type="entry name" value="OS09G0287300 PROTEIN"/>
    <property type="match status" value="1"/>
</dbReference>
<protein>
    <recommendedName>
        <fullName evidence="3">Phosphoglycerate mutase</fullName>
    </recommendedName>
</protein>
<evidence type="ECO:0008006" key="3">
    <source>
        <dbReference type="Google" id="ProtNLM"/>
    </source>
</evidence>
<dbReference type="OrthoDB" id="9810154at2"/>
<gene>
    <name evidence="1" type="ORF">CH338_27245</name>
</gene>
<dbReference type="CDD" id="cd07067">
    <property type="entry name" value="HP_PGM_like"/>
    <property type="match status" value="1"/>
</dbReference>
<dbReference type="Gene3D" id="3.40.50.1240">
    <property type="entry name" value="Phosphoglycerate mutase-like"/>
    <property type="match status" value="1"/>
</dbReference>
<name>A0A327JYN5_9BRAD</name>
<evidence type="ECO:0000313" key="1">
    <source>
        <dbReference type="EMBL" id="RAI30673.1"/>
    </source>
</evidence>
<dbReference type="Pfam" id="PF00300">
    <property type="entry name" value="His_Phos_1"/>
    <property type="match status" value="1"/>
</dbReference>
<accession>A0A327JYN5</accession>